<dbReference type="PANTHER" id="PTHR46613">
    <property type="entry name" value="RADIAL SPOKE HEAD 10 HOMOLOG B-RELATED"/>
    <property type="match status" value="1"/>
</dbReference>
<evidence type="ECO:0000256" key="9">
    <source>
        <dbReference type="SAM" id="MobiDB-lite"/>
    </source>
</evidence>
<dbReference type="Gene3D" id="2.20.110.10">
    <property type="entry name" value="Histone H3 K4-specific methyltransferase SET7/9 N-terminal domain"/>
    <property type="match status" value="3"/>
</dbReference>
<dbReference type="SUPFAM" id="SSF82185">
    <property type="entry name" value="Histone H3 K4-specific methyltransferase SET7/9 N-terminal domain"/>
    <property type="match status" value="2"/>
</dbReference>
<evidence type="ECO:0000256" key="5">
    <source>
        <dbReference type="ARBA" id="ARBA00022846"/>
    </source>
</evidence>
<dbReference type="OrthoDB" id="270720at2759"/>
<keyword evidence="8" id="KW-0966">Cell projection</keyword>
<accession>A0A1Y1IP00</accession>
<dbReference type="GO" id="GO:0005930">
    <property type="term" value="C:axoneme"/>
    <property type="evidence" value="ECO:0007669"/>
    <property type="project" value="UniProtKB-SubCell"/>
</dbReference>
<evidence type="ECO:0000313" key="11">
    <source>
        <dbReference type="Proteomes" id="UP000054558"/>
    </source>
</evidence>
<dbReference type="Pfam" id="PF02493">
    <property type="entry name" value="MORN"/>
    <property type="match status" value="8"/>
</dbReference>
<dbReference type="AlphaFoldDB" id="A0A1Y1IP00"/>
<proteinExistence type="predicted"/>
<keyword evidence="7" id="KW-0206">Cytoskeleton</keyword>
<feature type="region of interest" description="Disordered" evidence="9">
    <location>
        <begin position="1"/>
        <end position="36"/>
    </location>
</feature>
<dbReference type="PANTHER" id="PTHR46613:SF1">
    <property type="entry name" value="RADIAL SPOKE HEAD 10 HOMOLOG B-RELATED"/>
    <property type="match status" value="1"/>
</dbReference>
<feature type="compositionally biased region" description="Pro residues" evidence="9">
    <location>
        <begin position="7"/>
        <end position="17"/>
    </location>
</feature>
<dbReference type="EMBL" id="DF237598">
    <property type="protein sequence ID" value="GAQ90506.1"/>
    <property type="molecule type" value="Genomic_DNA"/>
</dbReference>
<organism evidence="10 11">
    <name type="scientific">Klebsormidium nitens</name>
    <name type="common">Green alga</name>
    <name type="synonym">Ulothrix nitens</name>
    <dbReference type="NCBI Taxonomy" id="105231"/>
    <lineage>
        <taxon>Eukaryota</taxon>
        <taxon>Viridiplantae</taxon>
        <taxon>Streptophyta</taxon>
        <taxon>Klebsormidiophyceae</taxon>
        <taxon>Klebsormidiales</taxon>
        <taxon>Klebsormidiaceae</taxon>
        <taxon>Klebsormidium</taxon>
    </lineage>
</organism>
<dbReference type="GO" id="GO:0016020">
    <property type="term" value="C:membrane"/>
    <property type="evidence" value="ECO:0007669"/>
    <property type="project" value="UniProtKB-ARBA"/>
</dbReference>
<dbReference type="STRING" id="105231.A0A1Y1IP00"/>
<dbReference type="Proteomes" id="UP000054558">
    <property type="component" value="Unassembled WGS sequence"/>
</dbReference>
<feature type="compositionally biased region" description="Low complexity" evidence="9">
    <location>
        <begin position="18"/>
        <end position="36"/>
    </location>
</feature>
<dbReference type="InterPro" id="IPR003409">
    <property type="entry name" value="MORN"/>
</dbReference>
<evidence type="ECO:0000256" key="3">
    <source>
        <dbReference type="ARBA" id="ARBA00022490"/>
    </source>
</evidence>
<dbReference type="GO" id="GO:0031514">
    <property type="term" value="C:motile cilium"/>
    <property type="evidence" value="ECO:0007669"/>
    <property type="project" value="UniProtKB-SubCell"/>
</dbReference>
<evidence type="ECO:0000313" key="10">
    <source>
        <dbReference type="EMBL" id="GAQ90506.1"/>
    </source>
</evidence>
<keyword evidence="4" id="KW-0677">Repeat</keyword>
<evidence type="ECO:0000256" key="8">
    <source>
        <dbReference type="ARBA" id="ARBA00023273"/>
    </source>
</evidence>
<reference evidence="10 11" key="1">
    <citation type="journal article" date="2014" name="Nat. Commun.">
        <title>Klebsormidium flaccidum genome reveals primary factors for plant terrestrial adaptation.</title>
        <authorList>
            <person name="Hori K."/>
            <person name="Maruyama F."/>
            <person name="Fujisawa T."/>
            <person name="Togashi T."/>
            <person name="Yamamoto N."/>
            <person name="Seo M."/>
            <person name="Sato S."/>
            <person name="Yamada T."/>
            <person name="Mori H."/>
            <person name="Tajima N."/>
            <person name="Moriyama T."/>
            <person name="Ikeuchi M."/>
            <person name="Watanabe M."/>
            <person name="Wada H."/>
            <person name="Kobayashi K."/>
            <person name="Saito M."/>
            <person name="Masuda T."/>
            <person name="Sasaki-Sekimoto Y."/>
            <person name="Mashiguchi K."/>
            <person name="Awai K."/>
            <person name="Shimojima M."/>
            <person name="Masuda S."/>
            <person name="Iwai M."/>
            <person name="Nobusawa T."/>
            <person name="Narise T."/>
            <person name="Kondo S."/>
            <person name="Saito H."/>
            <person name="Sato R."/>
            <person name="Murakawa M."/>
            <person name="Ihara Y."/>
            <person name="Oshima-Yamada Y."/>
            <person name="Ohtaka K."/>
            <person name="Satoh M."/>
            <person name="Sonobe K."/>
            <person name="Ishii M."/>
            <person name="Ohtani R."/>
            <person name="Kanamori-Sato M."/>
            <person name="Honoki R."/>
            <person name="Miyazaki D."/>
            <person name="Mochizuki H."/>
            <person name="Umetsu J."/>
            <person name="Higashi K."/>
            <person name="Shibata D."/>
            <person name="Kamiya Y."/>
            <person name="Sato N."/>
            <person name="Nakamura Y."/>
            <person name="Tabata S."/>
            <person name="Ida S."/>
            <person name="Kurokawa K."/>
            <person name="Ohta H."/>
        </authorList>
    </citation>
    <scope>NUCLEOTIDE SEQUENCE [LARGE SCALE GENOMIC DNA]</scope>
    <source>
        <strain evidence="10 11">NIES-2285</strain>
    </source>
</reference>
<evidence type="ECO:0000256" key="7">
    <source>
        <dbReference type="ARBA" id="ARBA00023212"/>
    </source>
</evidence>
<evidence type="ECO:0000256" key="1">
    <source>
        <dbReference type="ARBA" id="ARBA00004230"/>
    </source>
</evidence>
<evidence type="ECO:0000256" key="6">
    <source>
        <dbReference type="ARBA" id="ARBA00023069"/>
    </source>
</evidence>
<evidence type="ECO:0000256" key="2">
    <source>
        <dbReference type="ARBA" id="ARBA00004430"/>
    </source>
</evidence>
<keyword evidence="5" id="KW-0282">Flagellum</keyword>
<sequence length="671" mass="69658">MEVAPLPEAPEPAPVPAALPTDEGAGPPSAGEEPAADPAWAEYASLGSAAELLLRSLLADRAGAPGLGSRESVELAFSEGQRYAGAMQDGRLQGPGRYTWPDGLQFEGSFEGSCVGAQGTITWPDGARYQGQVEAGRPHGVGSLSLGPAQAGVQYSGEWCHGQRHGKGRLVLRTAASGAPSSWYSGDWVADRRHGCGTHVFPSGSVYRGEWHADRRHGRGTMVWQANAHKGPPALALGTTATVSPPAIVIYRGDWQDGLPHGSGEQVWLPAGERVDAAWLRGEGPLELALPPLLANRYTGRMERGRRMGEGAFAYASGAQYKGVWADNLKAGPGVLVSESGVAQPVAFDGDRLVAAAGEAGRAGAAEPEPVVVHVDDLLESDVDGERGARALAHVLLRTTSELRAVYARYARAGSSAATDAAVMTASQLGALLKDAKLLSPELPLARVQRMLAARFGCGAAGGPLLFWQFVEAVVRVAHLQQHDPAPLAAKVQRAIMTQLLPLASLRASPASERVASFLASSAGAQFTAARAELLLGVLAAGSAAITAGHVLALVQTCWGAAPGALPAREAAFAVLEGMGVLDDSAGDDPYAAFLLNTPLTPADVWTAVFGHVDKLGGGTGPLSLVADKVDAGLREATLAGASKLQQEPHDIKTRPCIHECKPDWGLGQVT</sequence>
<gene>
    <name evidence="10" type="ORF">KFL_006490070</name>
</gene>
<dbReference type="OMA" id="CKMASAV"/>
<name>A0A1Y1IP00_KLENI</name>
<keyword evidence="6" id="KW-0969">Cilium</keyword>
<keyword evidence="11" id="KW-1185">Reference proteome</keyword>
<comment type="subcellular location">
    <subcellularLocation>
        <location evidence="1">Cell projection</location>
        <location evidence="1">Cilium</location>
        <location evidence="1">Flagellum</location>
    </subcellularLocation>
    <subcellularLocation>
        <location evidence="2">Cytoplasm</location>
        <location evidence="2">Cytoskeleton</location>
        <location evidence="2">Cilium axoneme</location>
    </subcellularLocation>
</comment>
<protein>
    <submittedName>
        <fullName evidence="10">Uncharacterized protein</fullName>
    </submittedName>
</protein>
<dbReference type="SMART" id="SM00698">
    <property type="entry name" value="MORN"/>
    <property type="match status" value="8"/>
</dbReference>
<keyword evidence="3" id="KW-0963">Cytoplasm</keyword>
<evidence type="ECO:0000256" key="4">
    <source>
        <dbReference type="ARBA" id="ARBA00022737"/>
    </source>
</evidence>